<dbReference type="InterPro" id="IPR036188">
    <property type="entry name" value="FAD/NAD-bd_sf"/>
</dbReference>
<dbReference type="GO" id="GO:0004497">
    <property type="term" value="F:monooxygenase activity"/>
    <property type="evidence" value="ECO:0007669"/>
    <property type="project" value="UniProtKB-KW"/>
</dbReference>
<dbReference type="RefSeq" id="WP_171925238.1">
    <property type="nucleotide sequence ID" value="NZ_JAMXWF010000031.1"/>
</dbReference>
<dbReference type="GO" id="GO:0071949">
    <property type="term" value="F:FAD binding"/>
    <property type="evidence" value="ECO:0007669"/>
    <property type="project" value="InterPro"/>
</dbReference>
<dbReference type="Pfam" id="PF01494">
    <property type="entry name" value="FAD_binding_3"/>
    <property type="match status" value="2"/>
</dbReference>
<reference evidence="7" key="1">
    <citation type="submission" date="2022-06" db="EMBL/GenBank/DDBJ databases">
        <title>PHB producers.</title>
        <authorList>
            <person name="Besaury L."/>
        </authorList>
    </citation>
    <scope>NUCLEOTIDE SEQUENCE</scope>
    <source>
        <strain evidence="7 8">SEWS6</strain>
    </source>
</reference>
<dbReference type="AlphaFoldDB" id="A0AAP5EQV7"/>
<dbReference type="Gene3D" id="3.50.50.60">
    <property type="entry name" value="FAD/NAD(P)-binding domain"/>
    <property type="match status" value="1"/>
</dbReference>
<keyword evidence="2" id="KW-0274">FAD</keyword>
<keyword evidence="4 7" id="KW-0503">Monooxygenase</keyword>
<sequence length="464" mass="49884">MSREPMEVIVIGAGTGGLCLAHGLKRAGINVNVYERDRTRADGLQGYRVGINPHGLASLAACLPPELYATFLATCARTPGRFNILTERMTELLTVPLEDESMSGGKSVSRMTLRQVLLTGLEAQVHFDKTFTSYEQNDDGSVTAHFADGTHVSADLLIGADGARSKVRRQLLPHAKLENTGIVSIGAKVPMDETSRALLPPKVLDGITLINAPKGYGGIIHVMEFPWRADGGGMKEGIGSNDAELLSGWPGLLYDNTRDYLMWGVWGALHNLPADPKSLGPAALLALATQITDGWHPNLRALIRASDPSTTFSVDVRTSVPVDAWPTTNVTVLGDAVHLMTPGRGVGANTALRDAALLAARLADAQQGKLSGYDAVAGYEEEMRRYGFHAVAESRKQFDARGALHRPVVGRMALSAMRTSLRVVNNVPMLKRRMIDAENEFRGADRHAAPAAHGQQYGQQVTSA</sequence>
<gene>
    <name evidence="7" type="ORF">NIE36_29945</name>
    <name evidence="6" type="ORF">OSB80_30010</name>
</gene>
<evidence type="ECO:0000313" key="6">
    <source>
        <dbReference type="EMBL" id="MCX4149565.1"/>
    </source>
</evidence>
<evidence type="ECO:0000256" key="4">
    <source>
        <dbReference type="ARBA" id="ARBA00023033"/>
    </source>
</evidence>
<dbReference type="Proteomes" id="UP001242288">
    <property type="component" value="Unassembled WGS sequence"/>
</dbReference>
<dbReference type="SUPFAM" id="SSF51905">
    <property type="entry name" value="FAD/NAD(P)-binding domain"/>
    <property type="match status" value="1"/>
</dbReference>
<evidence type="ECO:0000313" key="8">
    <source>
        <dbReference type="Proteomes" id="UP001209412"/>
    </source>
</evidence>
<accession>A0AAP5EQV7</accession>
<evidence type="ECO:0000259" key="5">
    <source>
        <dbReference type="Pfam" id="PF01494"/>
    </source>
</evidence>
<keyword evidence="8" id="KW-1185">Reference proteome</keyword>
<feature type="domain" description="FAD-binding" evidence="5">
    <location>
        <begin position="322"/>
        <end position="387"/>
    </location>
</feature>
<name>A0AAP5EQV7_9BURK</name>
<dbReference type="PANTHER" id="PTHR47178">
    <property type="entry name" value="MONOOXYGENASE, FAD-BINDING"/>
    <property type="match status" value="1"/>
</dbReference>
<dbReference type="EMBL" id="JAPKHW010000031">
    <property type="protein sequence ID" value="MCX4149565.1"/>
    <property type="molecule type" value="Genomic_DNA"/>
</dbReference>
<comment type="caution">
    <text evidence="7">The sequence shown here is derived from an EMBL/GenBank/DDBJ whole genome shotgun (WGS) entry which is preliminary data.</text>
</comment>
<evidence type="ECO:0000256" key="2">
    <source>
        <dbReference type="ARBA" id="ARBA00022827"/>
    </source>
</evidence>
<protein>
    <submittedName>
        <fullName evidence="7">FAD-dependent monooxygenase</fullName>
    </submittedName>
</protein>
<keyword evidence="1" id="KW-0285">Flavoprotein</keyword>
<feature type="domain" description="FAD-binding" evidence="5">
    <location>
        <begin position="6"/>
        <end position="174"/>
    </location>
</feature>
<keyword evidence="3" id="KW-0560">Oxidoreductase</keyword>
<dbReference type="PRINTS" id="PR00420">
    <property type="entry name" value="RNGMNOXGNASE"/>
</dbReference>
<evidence type="ECO:0000256" key="3">
    <source>
        <dbReference type="ARBA" id="ARBA00023002"/>
    </source>
</evidence>
<evidence type="ECO:0000313" key="7">
    <source>
        <dbReference type="EMBL" id="MDQ6411383.1"/>
    </source>
</evidence>
<evidence type="ECO:0000313" key="9">
    <source>
        <dbReference type="Proteomes" id="UP001242288"/>
    </source>
</evidence>
<evidence type="ECO:0000256" key="1">
    <source>
        <dbReference type="ARBA" id="ARBA00022630"/>
    </source>
</evidence>
<dbReference type="Proteomes" id="UP001209412">
    <property type="component" value="Unassembled WGS sequence"/>
</dbReference>
<organism evidence="7 9">
    <name type="scientific">Paraburkholderia madseniana</name>
    <dbReference type="NCBI Taxonomy" id="2599607"/>
    <lineage>
        <taxon>Bacteria</taxon>
        <taxon>Pseudomonadati</taxon>
        <taxon>Pseudomonadota</taxon>
        <taxon>Betaproteobacteria</taxon>
        <taxon>Burkholderiales</taxon>
        <taxon>Burkholderiaceae</taxon>
        <taxon>Paraburkholderia</taxon>
    </lineage>
</organism>
<dbReference type="InterPro" id="IPR002938">
    <property type="entry name" value="FAD-bd"/>
</dbReference>
<dbReference type="EMBL" id="JAMXWF010000031">
    <property type="protein sequence ID" value="MDQ6411383.1"/>
    <property type="molecule type" value="Genomic_DNA"/>
</dbReference>
<dbReference type="PANTHER" id="PTHR47178:SF5">
    <property type="entry name" value="FAD-BINDING DOMAIN-CONTAINING PROTEIN"/>
    <property type="match status" value="1"/>
</dbReference>
<proteinExistence type="predicted"/>